<evidence type="ECO:0000313" key="1">
    <source>
        <dbReference type="EMBL" id="QOV46679.1"/>
    </source>
</evidence>
<reference evidence="1 2" key="1">
    <citation type="submission" date="2020-10" db="EMBL/GenBank/DDBJ databases">
        <title>Streptomyces chromofuscus complate genome analysis.</title>
        <authorList>
            <person name="Anwar N."/>
        </authorList>
    </citation>
    <scope>NUCLEOTIDE SEQUENCE [LARGE SCALE GENOMIC DNA]</scope>
    <source>
        <strain evidence="1 2">DSM 40273</strain>
    </source>
</reference>
<gene>
    <name evidence="1" type="ORF">IPT68_12760</name>
</gene>
<dbReference type="RefSeq" id="WP_189698443.1">
    <property type="nucleotide sequence ID" value="NZ_BMTA01000008.1"/>
</dbReference>
<name>A0A7M2TEU2_STRCW</name>
<sequence length="132" mass="13693">MSDEQPLNSRFAEDLQMKQVAGPATYSRETDGPVAYLSVADRTGTVIGYVWANDKDDAAGWVVPAGLSADAVNAGGRWLRALRGGKAREIAPTTLLAELARGANDTDLSHAVPGSLTEAPTLASLKELAAGG</sequence>
<accession>A0A7M2TEU2</accession>
<protein>
    <submittedName>
        <fullName evidence="1">Uncharacterized protein</fullName>
    </submittedName>
</protein>
<dbReference type="AlphaFoldDB" id="A0A7M2TEU2"/>
<dbReference type="EMBL" id="CP063374">
    <property type="protein sequence ID" value="QOV46679.1"/>
    <property type="molecule type" value="Genomic_DNA"/>
</dbReference>
<evidence type="ECO:0000313" key="2">
    <source>
        <dbReference type="Proteomes" id="UP000594008"/>
    </source>
</evidence>
<dbReference type="KEGG" id="schf:IPT68_12760"/>
<proteinExistence type="predicted"/>
<keyword evidence="2" id="KW-1185">Reference proteome</keyword>
<dbReference type="Proteomes" id="UP000594008">
    <property type="component" value="Chromosome"/>
</dbReference>
<organism evidence="1 2">
    <name type="scientific">Streptomyces chromofuscus</name>
    <dbReference type="NCBI Taxonomy" id="42881"/>
    <lineage>
        <taxon>Bacteria</taxon>
        <taxon>Bacillati</taxon>
        <taxon>Actinomycetota</taxon>
        <taxon>Actinomycetes</taxon>
        <taxon>Kitasatosporales</taxon>
        <taxon>Streptomycetaceae</taxon>
        <taxon>Streptomyces</taxon>
    </lineage>
</organism>